<proteinExistence type="predicted"/>
<dbReference type="KEGG" id="kde:CDSE_0601"/>
<dbReference type="PANTHER" id="PTHR38453">
    <property type="entry name" value="CYTOPLASMIC PROTEIN-RELATED"/>
    <property type="match status" value="1"/>
</dbReference>
<dbReference type="OrthoDB" id="9814284at2"/>
<dbReference type="InterPro" id="IPR007423">
    <property type="entry name" value="Sel_put"/>
</dbReference>
<organism evidence="1 2">
    <name type="scientific">Candidatus Kinetoplastidibacterium desouzai TCC079E</name>
    <dbReference type="NCBI Taxonomy" id="1208919"/>
    <lineage>
        <taxon>Bacteria</taxon>
        <taxon>Pseudomonadati</taxon>
        <taxon>Pseudomonadota</taxon>
        <taxon>Betaproteobacteria</taxon>
        <taxon>Candidatus Kinetoplastidibacterium</taxon>
    </lineage>
</organism>
<protein>
    <recommendedName>
        <fullName evidence="3">YbdD/YjiX family protein</fullName>
    </recommendedName>
</protein>
<sequence>MLFNLIAKKTSIAGKYLGQTLRLMVGIQDYDQYVKHMNTNHPNKTPLTYEEFFKECQNSKYGVNGNIKCC</sequence>
<keyword evidence="2" id="KW-1185">Reference proteome</keyword>
<dbReference type="AlphaFoldDB" id="M1LRY1"/>
<gene>
    <name evidence="1" type="ORF">CDSE_0601</name>
</gene>
<evidence type="ECO:0008006" key="3">
    <source>
        <dbReference type="Google" id="ProtNLM"/>
    </source>
</evidence>
<dbReference type="STRING" id="1208919.CDSE_0601"/>
<dbReference type="EMBL" id="CP003803">
    <property type="protein sequence ID" value="AGF46901.1"/>
    <property type="molecule type" value="Genomic_DNA"/>
</dbReference>
<reference evidence="1 2" key="1">
    <citation type="journal article" date="2013" name="Genome Biol. Evol.">
        <title>Genome evolution and phylogenomic analysis of candidatus kinetoplastibacterium, the betaproteobacterial endosymbionts of strigomonas and angomonas.</title>
        <authorList>
            <person name="Alves J.M."/>
            <person name="Serrano M.G."/>
            <person name="Maia da Silva F."/>
            <person name="Voegtly L.J."/>
            <person name="Matveyev A.V."/>
            <person name="Teixeira M.M."/>
            <person name="Camargo E.P."/>
            <person name="Buck G.A."/>
        </authorList>
    </citation>
    <scope>NUCLEOTIDE SEQUENCE [LARGE SCALE GENOMIC DNA]</scope>
    <source>
        <strain evidence="1 2">TCC079E</strain>
    </source>
</reference>
<dbReference type="RefSeq" id="WP_015396312.1">
    <property type="nucleotide sequence ID" value="NC_020294.1"/>
</dbReference>
<evidence type="ECO:0000313" key="2">
    <source>
        <dbReference type="Proteomes" id="UP000011547"/>
    </source>
</evidence>
<dbReference type="PANTHER" id="PTHR38453:SF1">
    <property type="entry name" value="CYTOPLASMIC PROTEIN"/>
    <property type="match status" value="1"/>
</dbReference>
<dbReference type="PATRIC" id="fig|1208919.3.peg.339"/>
<dbReference type="HOGENOM" id="CLU_171734_1_1_4"/>
<dbReference type="eggNOG" id="COG2879">
    <property type="taxonomic scope" value="Bacteria"/>
</dbReference>
<evidence type="ECO:0000313" key="1">
    <source>
        <dbReference type="EMBL" id="AGF46901.1"/>
    </source>
</evidence>
<name>M1LRY1_9PROT</name>
<dbReference type="Pfam" id="PF04328">
    <property type="entry name" value="Sel_put"/>
    <property type="match status" value="1"/>
</dbReference>
<dbReference type="Proteomes" id="UP000011547">
    <property type="component" value="Chromosome"/>
</dbReference>
<accession>M1LRY1</accession>